<keyword evidence="3" id="KW-1185">Reference proteome</keyword>
<name>A0ABU8GH04_9ACTN</name>
<feature type="region of interest" description="Disordered" evidence="1">
    <location>
        <begin position="1"/>
        <end position="115"/>
    </location>
</feature>
<dbReference type="EMBL" id="JBBAYM010000017">
    <property type="protein sequence ID" value="MEI5612455.1"/>
    <property type="molecule type" value="Genomic_DNA"/>
</dbReference>
<evidence type="ECO:0000313" key="3">
    <source>
        <dbReference type="Proteomes" id="UP001365781"/>
    </source>
</evidence>
<evidence type="ECO:0008006" key="4">
    <source>
        <dbReference type="Google" id="ProtNLM"/>
    </source>
</evidence>
<evidence type="ECO:0000256" key="1">
    <source>
        <dbReference type="SAM" id="MobiDB-lite"/>
    </source>
</evidence>
<feature type="compositionally biased region" description="Pro residues" evidence="1">
    <location>
        <begin position="7"/>
        <end position="72"/>
    </location>
</feature>
<dbReference type="PRINTS" id="PR01217">
    <property type="entry name" value="PRICHEXTENSN"/>
</dbReference>
<organism evidence="2 3">
    <name type="scientific">Streptomyces brasiliscabiei</name>
    <dbReference type="NCBI Taxonomy" id="2736302"/>
    <lineage>
        <taxon>Bacteria</taxon>
        <taxon>Bacillati</taxon>
        <taxon>Actinomycetota</taxon>
        <taxon>Actinomycetes</taxon>
        <taxon>Kitasatosporales</taxon>
        <taxon>Streptomycetaceae</taxon>
        <taxon>Streptomyces</taxon>
    </lineage>
</organism>
<feature type="region of interest" description="Disordered" evidence="1">
    <location>
        <begin position="181"/>
        <end position="208"/>
    </location>
</feature>
<comment type="caution">
    <text evidence="2">The sequence shown here is derived from an EMBL/GenBank/DDBJ whole genome shotgun (WGS) entry which is preliminary data.</text>
</comment>
<dbReference type="RefSeq" id="WP_336558394.1">
    <property type="nucleotide sequence ID" value="NZ_JBBAYL010000008.1"/>
</dbReference>
<accession>A0ABU8GH04</accession>
<proteinExistence type="predicted"/>
<sequence length="208" mass="21145">MTQPVIEPAPAPADPPSDPPAPAPAPEPTPPAPPAPADPPAPAPAPAPAPVPAPAPAPAPEPAPAPSDPAPAPEADDDIDWSDPAKGKEAKRKANQEARRLKAENETLRQQLQDRVDPAESAAAIALVESASALEVARVKAGYKYGIPEDHLGRLRGETAEEIEADAKILGAAFGTGGAGLGRGGLDPTEAPAETDPKKLAAQIPRFH</sequence>
<dbReference type="Proteomes" id="UP001365781">
    <property type="component" value="Unassembled WGS sequence"/>
</dbReference>
<gene>
    <name evidence="2" type="ORF">WB403_25185</name>
</gene>
<reference evidence="2 3" key="1">
    <citation type="submission" date="2024-03" db="EMBL/GenBank/DDBJ databases">
        <title>First Report of Pectobacterium brasiliscabiei causing potato scab in china.</title>
        <authorList>
            <person name="Handique U."/>
        </authorList>
    </citation>
    <scope>NUCLEOTIDE SEQUENCE [LARGE SCALE GENOMIC DNA]</scope>
    <source>
        <strain evidence="2 3">ZRIMU1503</strain>
    </source>
</reference>
<feature type="compositionally biased region" description="Basic and acidic residues" evidence="1">
    <location>
        <begin position="83"/>
        <end position="115"/>
    </location>
</feature>
<evidence type="ECO:0000313" key="2">
    <source>
        <dbReference type="EMBL" id="MEI5612455.1"/>
    </source>
</evidence>
<protein>
    <recommendedName>
        <fullName evidence="4">Scaffolding protein</fullName>
    </recommendedName>
</protein>